<gene>
    <name evidence="7" type="ORF">C7999DRAFT_17041</name>
</gene>
<feature type="compositionally biased region" description="Basic and acidic residues" evidence="6">
    <location>
        <begin position="675"/>
        <end position="687"/>
    </location>
</feature>
<dbReference type="AlphaFoldDB" id="A0AAN7CMC3"/>
<evidence type="ECO:0000256" key="4">
    <source>
        <dbReference type="ARBA" id="ARBA00021397"/>
    </source>
</evidence>
<accession>A0AAN7CMC3</accession>
<feature type="region of interest" description="Disordered" evidence="6">
    <location>
        <begin position="389"/>
        <end position="495"/>
    </location>
</feature>
<evidence type="ECO:0000313" key="7">
    <source>
        <dbReference type="EMBL" id="KAK4244734.1"/>
    </source>
</evidence>
<dbReference type="GO" id="GO:0005780">
    <property type="term" value="C:extrinsic component of intraperoxisomal membrane"/>
    <property type="evidence" value="ECO:0007669"/>
    <property type="project" value="InterPro"/>
</dbReference>
<protein>
    <recommendedName>
        <fullName evidence="4">Inheritance of peroxisomes protein 1</fullName>
    </recommendedName>
</protein>
<evidence type="ECO:0000256" key="3">
    <source>
        <dbReference type="ARBA" id="ARBA00010707"/>
    </source>
</evidence>
<reference evidence="7" key="1">
    <citation type="journal article" date="2023" name="Mol. Phylogenet. Evol.">
        <title>Genome-scale phylogeny and comparative genomics of the fungal order Sordariales.</title>
        <authorList>
            <person name="Hensen N."/>
            <person name="Bonometti L."/>
            <person name="Westerberg I."/>
            <person name="Brannstrom I.O."/>
            <person name="Guillou S."/>
            <person name="Cros-Aarteil S."/>
            <person name="Calhoun S."/>
            <person name="Haridas S."/>
            <person name="Kuo A."/>
            <person name="Mondo S."/>
            <person name="Pangilinan J."/>
            <person name="Riley R."/>
            <person name="LaButti K."/>
            <person name="Andreopoulos B."/>
            <person name="Lipzen A."/>
            <person name="Chen C."/>
            <person name="Yan M."/>
            <person name="Daum C."/>
            <person name="Ng V."/>
            <person name="Clum A."/>
            <person name="Steindorff A."/>
            <person name="Ohm R.A."/>
            <person name="Martin F."/>
            <person name="Silar P."/>
            <person name="Natvig D.O."/>
            <person name="Lalanne C."/>
            <person name="Gautier V."/>
            <person name="Ament-Velasquez S.L."/>
            <person name="Kruys A."/>
            <person name="Hutchinson M.I."/>
            <person name="Powell A.J."/>
            <person name="Barry K."/>
            <person name="Miller A.N."/>
            <person name="Grigoriev I.V."/>
            <person name="Debuchy R."/>
            <person name="Gladieux P."/>
            <person name="Hiltunen Thoren M."/>
            <person name="Johannesson H."/>
        </authorList>
    </citation>
    <scope>NUCLEOTIDE SEQUENCE</scope>
    <source>
        <strain evidence="7">CBS 359.72</strain>
    </source>
</reference>
<evidence type="ECO:0000256" key="1">
    <source>
        <dbReference type="ARBA" id="ARBA00003594"/>
    </source>
</evidence>
<proteinExistence type="inferred from homology"/>
<feature type="compositionally biased region" description="Basic and acidic residues" evidence="6">
    <location>
        <begin position="239"/>
        <end position="252"/>
    </location>
</feature>
<feature type="region of interest" description="Disordered" evidence="6">
    <location>
        <begin position="1"/>
        <end position="29"/>
    </location>
</feature>
<feature type="compositionally biased region" description="Low complexity" evidence="6">
    <location>
        <begin position="425"/>
        <end position="461"/>
    </location>
</feature>
<evidence type="ECO:0000256" key="5">
    <source>
        <dbReference type="ARBA" id="ARBA00023136"/>
    </source>
</evidence>
<evidence type="ECO:0000256" key="6">
    <source>
        <dbReference type="SAM" id="MobiDB-lite"/>
    </source>
</evidence>
<feature type="region of interest" description="Disordered" evidence="6">
    <location>
        <begin position="239"/>
        <end position="360"/>
    </location>
</feature>
<keyword evidence="8" id="KW-1185">Reference proteome</keyword>
<reference evidence="7" key="2">
    <citation type="submission" date="2023-05" db="EMBL/GenBank/DDBJ databases">
        <authorList>
            <consortium name="Lawrence Berkeley National Laboratory"/>
            <person name="Steindorff A."/>
            <person name="Hensen N."/>
            <person name="Bonometti L."/>
            <person name="Westerberg I."/>
            <person name="Brannstrom I.O."/>
            <person name="Guillou S."/>
            <person name="Cros-Aarteil S."/>
            <person name="Calhoun S."/>
            <person name="Haridas S."/>
            <person name="Kuo A."/>
            <person name="Mondo S."/>
            <person name="Pangilinan J."/>
            <person name="Riley R."/>
            <person name="Labutti K."/>
            <person name="Andreopoulos B."/>
            <person name="Lipzen A."/>
            <person name="Chen C."/>
            <person name="Yanf M."/>
            <person name="Daum C."/>
            <person name="Ng V."/>
            <person name="Clum A."/>
            <person name="Ohm R."/>
            <person name="Martin F."/>
            <person name="Silar P."/>
            <person name="Natvig D."/>
            <person name="Lalanne C."/>
            <person name="Gautier V."/>
            <person name="Ament-Velasquez S.L."/>
            <person name="Kruys A."/>
            <person name="Hutchinson M.I."/>
            <person name="Powell A.J."/>
            <person name="Barry K."/>
            <person name="Miller A.N."/>
            <person name="Grigoriev I.V."/>
            <person name="Debuchy R."/>
            <person name="Gladieux P."/>
            <person name="Thoren M.H."/>
            <person name="Johannesson H."/>
        </authorList>
    </citation>
    <scope>NUCLEOTIDE SEQUENCE</scope>
    <source>
        <strain evidence="7">CBS 359.72</strain>
    </source>
</reference>
<dbReference type="GO" id="GO:0045033">
    <property type="term" value="P:peroxisome inheritance"/>
    <property type="evidence" value="ECO:0007669"/>
    <property type="project" value="InterPro"/>
</dbReference>
<organism evidence="7 8">
    <name type="scientific">Corynascus novoguineensis</name>
    <dbReference type="NCBI Taxonomy" id="1126955"/>
    <lineage>
        <taxon>Eukaryota</taxon>
        <taxon>Fungi</taxon>
        <taxon>Dikarya</taxon>
        <taxon>Ascomycota</taxon>
        <taxon>Pezizomycotina</taxon>
        <taxon>Sordariomycetes</taxon>
        <taxon>Sordariomycetidae</taxon>
        <taxon>Sordariales</taxon>
        <taxon>Chaetomiaceae</taxon>
        <taxon>Corynascus</taxon>
    </lineage>
</organism>
<name>A0AAN7CMC3_9PEZI</name>
<sequence>MEPTRPRSSGFAAPRRVFTSPLPPSAPQPGRGLVDTLYYHPDVKIVSFTAGTSFLFNRQRTAAEPDIEPGSLPWSSQLERTIAVGPFSIYRAPGSVAFLSCGSALQPILPKSQVWCVDEESSKFVLQIRRPQYWRIEVPVVEEEDVRRAQHLREVFDAILQFEKTECPFQRPFTVELPERPKTPVKRRPWTPARRSSASLPLTPVTPVEIARLHEGTPRGSFCMGDLRAALETRRTFNEHNKNLKPPVDDAAPKYSDPFSTERRTDNSLPSPGPCHERPRSISAAPPLPKIRESGPVNLSAEAPGFKSPSESLESVHGRESWLPTPLPPSPPLSTPGSPRSSSQALHAQDVLESSDTSPIAPEHTVVLKPSQTWSVATIDSHVESECSTATAPSSLHDSESLPACEQQESAATAQPPLIPIIVEPRIASPNSRPASSSPQSQLHGEPTAASSSLSPTADLLNATTRQRQTPTMTLSKKATTSSNRPRTSTTTTTLTATQGALAVVRRLPMTVLHKTCEILMSPPSHLISLMLDVAARITAGEWRGLVFGTGEGGERLSVAWDWSDLDEGYGAASYASRGGPDDFWLRSWRTTTPPATTAAARSTTGRTWGRGKLKMAGAFPDSDEEDEGDEEEGEIGPLDRSSSPGLESVYPGKEDEHLSSTAAEGLSTKLKSNARKEDADARTGVD</sequence>
<evidence type="ECO:0000256" key="2">
    <source>
        <dbReference type="ARBA" id="ARBA00004421"/>
    </source>
</evidence>
<dbReference type="InterPro" id="IPR024758">
    <property type="entry name" value="Inp1"/>
</dbReference>
<dbReference type="Proteomes" id="UP001303647">
    <property type="component" value="Unassembled WGS sequence"/>
</dbReference>
<dbReference type="Pfam" id="PF12634">
    <property type="entry name" value="Inp1"/>
    <property type="match status" value="1"/>
</dbReference>
<comment type="subcellular location">
    <subcellularLocation>
        <location evidence="2">Peroxisome membrane</location>
        <topology evidence="2">Peripheral membrane protein</topology>
    </subcellularLocation>
</comment>
<comment type="similarity">
    <text evidence="3">Belongs to the INP1 family.</text>
</comment>
<keyword evidence="5" id="KW-0472">Membrane</keyword>
<feature type="region of interest" description="Disordered" evidence="6">
    <location>
        <begin position="595"/>
        <end position="687"/>
    </location>
</feature>
<feature type="compositionally biased region" description="Acidic residues" evidence="6">
    <location>
        <begin position="622"/>
        <end position="635"/>
    </location>
</feature>
<feature type="compositionally biased region" description="Low complexity" evidence="6">
    <location>
        <begin position="480"/>
        <end position="495"/>
    </location>
</feature>
<comment type="function">
    <text evidence="1">Required for peroxisome inheritance.</text>
</comment>
<dbReference type="EMBL" id="MU857726">
    <property type="protein sequence ID" value="KAK4244734.1"/>
    <property type="molecule type" value="Genomic_DNA"/>
</dbReference>
<evidence type="ECO:0000313" key="8">
    <source>
        <dbReference type="Proteomes" id="UP001303647"/>
    </source>
</evidence>
<feature type="compositionally biased region" description="Polar residues" evidence="6">
    <location>
        <begin position="462"/>
        <end position="479"/>
    </location>
</feature>
<comment type="caution">
    <text evidence="7">The sequence shown here is derived from an EMBL/GenBank/DDBJ whole genome shotgun (WGS) entry which is preliminary data.</text>
</comment>
<feature type="compositionally biased region" description="Low complexity" evidence="6">
    <location>
        <begin position="595"/>
        <end position="608"/>
    </location>
</feature>
<feature type="compositionally biased region" description="Pro residues" evidence="6">
    <location>
        <begin position="325"/>
        <end position="334"/>
    </location>
</feature>